<feature type="region of interest" description="Disordered" evidence="1">
    <location>
        <begin position="1"/>
        <end position="78"/>
    </location>
</feature>
<evidence type="ECO:0000313" key="3">
    <source>
        <dbReference type="Proteomes" id="UP000683000"/>
    </source>
</evidence>
<proteinExistence type="predicted"/>
<feature type="region of interest" description="Disordered" evidence="1">
    <location>
        <begin position="158"/>
        <end position="204"/>
    </location>
</feature>
<keyword evidence="3" id="KW-1185">Reference proteome</keyword>
<dbReference type="EMBL" id="JAGFBS010000028">
    <property type="protein sequence ID" value="KAG6372384.1"/>
    <property type="molecule type" value="Genomic_DNA"/>
</dbReference>
<dbReference type="Proteomes" id="UP000683000">
    <property type="component" value="Unassembled WGS sequence"/>
</dbReference>
<name>A0A8I2YHJ2_9AGAM</name>
<feature type="compositionally biased region" description="Basic and acidic residues" evidence="1">
    <location>
        <begin position="1"/>
        <end position="17"/>
    </location>
</feature>
<accession>A0A8I2YHJ2</accession>
<sequence length="204" mass="22339">MLVCEEQEHIEQERAPEEGAPQEDGASVPQGQAEGNPAPQELEGCVKQGQQHQQSAICTTDKSNASEAGSATSDRLHPYIELMTRSKHSRVILEDDEDEEEKSTRFSKRITSGSAIITHELACKRHAVQNKTCKGQDGHTCTQCARLKIKCSKLSRRSTVQRMDGGEVEMDKKGKGKLPACSTRTRHKVASGSNDPIVLDDLDG</sequence>
<feature type="compositionally biased region" description="Polar residues" evidence="1">
    <location>
        <begin position="48"/>
        <end position="73"/>
    </location>
</feature>
<protein>
    <submittedName>
        <fullName evidence="2">Uncharacterized protein</fullName>
    </submittedName>
</protein>
<evidence type="ECO:0000256" key="1">
    <source>
        <dbReference type="SAM" id="MobiDB-lite"/>
    </source>
</evidence>
<comment type="caution">
    <text evidence="2">The sequence shown here is derived from an EMBL/GenBank/DDBJ whole genome shotgun (WGS) entry which is preliminary data.</text>
</comment>
<reference evidence="2" key="1">
    <citation type="submission" date="2021-03" db="EMBL/GenBank/DDBJ databases">
        <title>Evolutionary innovations through gain and loss of genes in the ectomycorrhizal Boletales.</title>
        <authorList>
            <person name="Wu G."/>
            <person name="Miyauchi S."/>
            <person name="Morin E."/>
            <person name="Yang Z.-L."/>
            <person name="Xu J."/>
            <person name="Martin F.M."/>
        </authorList>
    </citation>
    <scope>NUCLEOTIDE SEQUENCE</scope>
    <source>
        <strain evidence="2">BR01</strain>
    </source>
</reference>
<organism evidence="2 3">
    <name type="scientific">Boletus reticuloceps</name>
    <dbReference type="NCBI Taxonomy" id="495285"/>
    <lineage>
        <taxon>Eukaryota</taxon>
        <taxon>Fungi</taxon>
        <taxon>Dikarya</taxon>
        <taxon>Basidiomycota</taxon>
        <taxon>Agaricomycotina</taxon>
        <taxon>Agaricomycetes</taxon>
        <taxon>Agaricomycetidae</taxon>
        <taxon>Boletales</taxon>
        <taxon>Boletineae</taxon>
        <taxon>Boletaceae</taxon>
        <taxon>Boletoideae</taxon>
        <taxon>Boletus</taxon>
    </lineage>
</organism>
<evidence type="ECO:0000313" key="2">
    <source>
        <dbReference type="EMBL" id="KAG6372384.1"/>
    </source>
</evidence>
<gene>
    <name evidence="2" type="ORF">JVT61DRAFT_7843</name>
</gene>
<dbReference type="AlphaFoldDB" id="A0A8I2YHJ2"/>